<organism evidence="3 4">
    <name type="scientific">Pelotomaculum propionicicum</name>
    <dbReference type="NCBI Taxonomy" id="258475"/>
    <lineage>
        <taxon>Bacteria</taxon>
        <taxon>Bacillati</taxon>
        <taxon>Bacillota</taxon>
        <taxon>Clostridia</taxon>
        <taxon>Eubacteriales</taxon>
        <taxon>Desulfotomaculaceae</taxon>
        <taxon>Pelotomaculum</taxon>
    </lineage>
</organism>
<dbReference type="OrthoDB" id="9810906at2"/>
<evidence type="ECO:0000256" key="1">
    <source>
        <dbReference type="ARBA" id="ARBA00005662"/>
    </source>
</evidence>
<dbReference type="CDD" id="cd07381">
    <property type="entry name" value="MPP_CapA"/>
    <property type="match status" value="1"/>
</dbReference>
<dbReference type="Gene3D" id="3.60.21.10">
    <property type="match status" value="1"/>
</dbReference>
<dbReference type="EMBL" id="QFFZ01000021">
    <property type="protein sequence ID" value="TEB10784.1"/>
    <property type="molecule type" value="Genomic_DNA"/>
</dbReference>
<gene>
    <name evidence="3" type="primary">capA</name>
    <name evidence="3" type="ORF">Pmgp_02099</name>
</gene>
<dbReference type="PANTHER" id="PTHR33393:SF13">
    <property type="entry name" value="PGA BIOSYNTHESIS PROTEIN CAPA"/>
    <property type="match status" value="1"/>
</dbReference>
<dbReference type="InterPro" id="IPR029052">
    <property type="entry name" value="Metallo-depent_PP-like"/>
</dbReference>
<dbReference type="PANTHER" id="PTHR33393">
    <property type="entry name" value="POLYGLUTAMINE SYNTHESIS ACCESSORY PROTEIN RV0574C-RELATED"/>
    <property type="match status" value="1"/>
</dbReference>
<reference evidence="3 4" key="1">
    <citation type="journal article" date="2018" name="Environ. Microbiol.">
        <title>Novel energy conservation strategies and behaviour of Pelotomaculum schinkii driving syntrophic propionate catabolism.</title>
        <authorList>
            <person name="Hidalgo-Ahumada C.A.P."/>
            <person name="Nobu M.K."/>
            <person name="Narihiro T."/>
            <person name="Tamaki H."/>
            <person name="Liu W.T."/>
            <person name="Kamagata Y."/>
            <person name="Stams A.J.M."/>
            <person name="Imachi H."/>
            <person name="Sousa D.Z."/>
        </authorList>
    </citation>
    <scope>NUCLEOTIDE SEQUENCE [LARGE SCALE GENOMIC DNA]</scope>
    <source>
        <strain evidence="3 4">MGP</strain>
    </source>
</reference>
<evidence type="ECO:0000259" key="2">
    <source>
        <dbReference type="SMART" id="SM00854"/>
    </source>
</evidence>
<dbReference type="InterPro" id="IPR019079">
    <property type="entry name" value="Capsule_synth_CapA"/>
</dbReference>
<dbReference type="InterPro" id="IPR052169">
    <property type="entry name" value="CW_Biosynth-Accessory"/>
</dbReference>
<dbReference type="SUPFAM" id="SSF56300">
    <property type="entry name" value="Metallo-dependent phosphatases"/>
    <property type="match status" value="1"/>
</dbReference>
<dbReference type="SMART" id="SM00854">
    <property type="entry name" value="PGA_cap"/>
    <property type="match status" value="1"/>
</dbReference>
<dbReference type="AlphaFoldDB" id="A0A4Y7RP58"/>
<evidence type="ECO:0000313" key="4">
    <source>
        <dbReference type="Proteomes" id="UP000297597"/>
    </source>
</evidence>
<feature type="domain" description="Capsule synthesis protein CapA" evidence="2">
    <location>
        <begin position="56"/>
        <end position="297"/>
    </location>
</feature>
<dbReference type="RefSeq" id="WP_134213942.1">
    <property type="nucleotide sequence ID" value="NZ_QFFZ01000021.1"/>
</dbReference>
<dbReference type="SUPFAM" id="SSF69318">
    <property type="entry name" value="Integrin alpha N-terminal domain"/>
    <property type="match status" value="1"/>
</dbReference>
<sequence length="549" mass="60459">MKKLLLLALVIVIVCTGCLLIKNLLPGTPGSGSPEGDFAAFRAKKMKLPARQEPVCLVAVGDIMLSRGVAGEIKKQGGDPLHPFAIIKYYLKSGDIVFGNLENPITPGREIMMPEMTLRADPGSAQALQEAGFSVLSLANNHLADFGSEGLLDTLRYLDEAGIGHAGAGENEEEAFAAAFSEVNGLKLAFLAFTDPAIVPDAYLAGVEQPGIAFLEQEKVRAAVQDARRKADFVVVSIHAGREYESEPDLAQTQFARLAVDAGADLVLGHHPHVVQKIEQYKGKYIIYSLGNFIFDQKWFRATRVGLAVKIFIAAGGVERMEFMPVFINDQDQPQPLEGEDAAKVIKKLGLQTAGEAYPAWDPESRVFKESTRYTFYANDPKVKSRLIKNRHFDLDQDGACEDFALRDGKLMVAAGTQTVWQSPDEWWVDDFFLGDANNDGVPELNLLIWKSGSYGHHKPFWVTQEDMNIKNHLFIFKLAGGVIKPVWQSSNLDRPNYEAALADLDGDGKNELVVTEGDYADPGRREPAVWKWNGWGFSKIAYGEPQDT</sequence>
<evidence type="ECO:0000313" key="3">
    <source>
        <dbReference type="EMBL" id="TEB10784.1"/>
    </source>
</evidence>
<dbReference type="Proteomes" id="UP000297597">
    <property type="component" value="Unassembled WGS sequence"/>
</dbReference>
<accession>A0A4Y7RP58</accession>
<keyword evidence="4" id="KW-1185">Reference proteome</keyword>
<comment type="similarity">
    <text evidence="1">Belongs to the CapA family.</text>
</comment>
<name>A0A4Y7RP58_9FIRM</name>
<protein>
    <submittedName>
        <fullName evidence="3">Capsule biosynthesis protein CapA</fullName>
    </submittedName>
</protein>
<dbReference type="InterPro" id="IPR028994">
    <property type="entry name" value="Integrin_alpha_N"/>
</dbReference>
<proteinExistence type="inferred from homology"/>
<dbReference type="Pfam" id="PF09587">
    <property type="entry name" value="PGA_cap"/>
    <property type="match status" value="1"/>
</dbReference>
<comment type="caution">
    <text evidence="3">The sequence shown here is derived from an EMBL/GenBank/DDBJ whole genome shotgun (WGS) entry which is preliminary data.</text>
</comment>